<dbReference type="RefSeq" id="WP_126158837.1">
    <property type="nucleotide sequence ID" value="NZ_RQXW01000009.1"/>
</dbReference>
<dbReference type="AlphaFoldDB" id="A0A430KQF9"/>
<gene>
    <name evidence="3" type="ORF">EH243_11635</name>
</gene>
<keyword evidence="4" id="KW-1185">Reference proteome</keyword>
<dbReference type="InterPro" id="IPR006597">
    <property type="entry name" value="Sel1-like"/>
</dbReference>
<dbReference type="OrthoDB" id="6283873at2"/>
<evidence type="ECO:0000313" key="3">
    <source>
        <dbReference type="EMBL" id="RTE65584.1"/>
    </source>
</evidence>
<dbReference type="Proteomes" id="UP000283087">
    <property type="component" value="Unassembled WGS sequence"/>
</dbReference>
<dbReference type="InterPro" id="IPR011990">
    <property type="entry name" value="TPR-like_helical_dom_sf"/>
</dbReference>
<name>A0A430KQF9_9GAMM</name>
<proteinExistence type="predicted"/>
<feature type="signal peptide" evidence="1">
    <location>
        <begin position="1"/>
        <end position="22"/>
    </location>
</feature>
<dbReference type="Gene3D" id="1.25.40.10">
    <property type="entry name" value="Tetratricopeptide repeat domain"/>
    <property type="match status" value="2"/>
</dbReference>
<reference evidence="3 4" key="1">
    <citation type="submission" date="2018-11" db="EMBL/GenBank/DDBJ databases">
        <title>The draft genome sequence of Amphritea opalescens ANRC-JH13T.</title>
        <authorList>
            <person name="Fang Z."/>
            <person name="Zhang Y."/>
            <person name="Han X."/>
        </authorList>
    </citation>
    <scope>NUCLEOTIDE SEQUENCE [LARGE SCALE GENOMIC DNA]</scope>
    <source>
        <strain evidence="3 4">ANRC-JH13</strain>
    </source>
</reference>
<protein>
    <recommendedName>
        <fullName evidence="2">SPOR domain-containing protein</fullName>
    </recommendedName>
</protein>
<evidence type="ECO:0000259" key="2">
    <source>
        <dbReference type="PROSITE" id="PS51724"/>
    </source>
</evidence>
<organism evidence="3 4">
    <name type="scientific">Amphritea opalescens</name>
    <dbReference type="NCBI Taxonomy" id="2490544"/>
    <lineage>
        <taxon>Bacteria</taxon>
        <taxon>Pseudomonadati</taxon>
        <taxon>Pseudomonadota</taxon>
        <taxon>Gammaproteobacteria</taxon>
        <taxon>Oceanospirillales</taxon>
        <taxon>Oceanospirillaceae</taxon>
        <taxon>Amphritea</taxon>
    </lineage>
</organism>
<dbReference type="InterPro" id="IPR036680">
    <property type="entry name" value="SPOR-like_sf"/>
</dbReference>
<dbReference type="PROSITE" id="PS51724">
    <property type="entry name" value="SPOR"/>
    <property type="match status" value="1"/>
</dbReference>
<accession>A0A430KQF9</accession>
<dbReference type="PANTHER" id="PTHR11102">
    <property type="entry name" value="SEL-1-LIKE PROTEIN"/>
    <property type="match status" value="1"/>
</dbReference>
<dbReference type="SMART" id="SM00671">
    <property type="entry name" value="SEL1"/>
    <property type="match status" value="6"/>
</dbReference>
<comment type="caution">
    <text evidence="3">The sequence shown here is derived from an EMBL/GenBank/DDBJ whole genome shotgun (WGS) entry which is preliminary data.</text>
</comment>
<dbReference type="SUPFAM" id="SSF81901">
    <property type="entry name" value="HCP-like"/>
    <property type="match status" value="1"/>
</dbReference>
<dbReference type="EMBL" id="RQXW01000009">
    <property type="protein sequence ID" value="RTE65584.1"/>
    <property type="molecule type" value="Genomic_DNA"/>
</dbReference>
<dbReference type="InterPro" id="IPR007730">
    <property type="entry name" value="SPOR-like_dom"/>
</dbReference>
<dbReference type="Gene3D" id="3.30.70.1070">
    <property type="entry name" value="Sporulation related repeat"/>
    <property type="match status" value="1"/>
</dbReference>
<feature type="domain" description="SPOR" evidence="2">
    <location>
        <begin position="317"/>
        <end position="393"/>
    </location>
</feature>
<sequence>MRLELKLAMASVMIWLSSVSLAADSDQCYRDYSAGKVLQAYNSCLPLAQVGDPQAAFIVARLYALGVEGGPPNWETAVEWLTRSAAGGYSEAAYNLAIAHQVGKGTPVNLAESVAYYRQSAEQGNPKAMRNLALLYEKGDGVEQDLAQAFSLYQASAEAGLADSQLKIGLMLFRGEGVDQDRLAARRWIEQAAESGYDQAQLALAGILIDSEPANAIEWYQRSAAQGNPYAAHNLALVYSDGFIIPPDLLQALAYADVSIELGNPKTQALYDKILTKIQQEGIKGTALSHRQDAADSQMGSATETAVWLRDRDWLQQQSPGFYAVQLARLASQESALRFMTEYQLQGRVDVVRLAADDYVVLLQDSFADKAMAQNAYRDKLPSTLVNEAWVRSYRSLYAK</sequence>
<evidence type="ECO:0000313" key="4">
    <source>
        <dbReference type="Proteomes" id="UP000283087"/>
    </source>
</evidence>
<evidence type="ECO:0000256" key="1">
    <source>
        <dbReference type="SAM" id="SignalP"/>
    </source>
</evidence>
<dbReference type="GO" id="GO:0042834">
    <property type="term" value="F:peptidoglycan binding"/>
    <property type="evidence" value="ECO:0007669"/>
    <property type="project" value="InterPro"/>
</dbReference>
<dbReference type="Pfam" id="PF08238">
    <property type="entry name" value="Sel1"/>
    <property type="match status" value="6"/>
</dbReference>
<feature type="chain" id="PRO_5019092985" description="SPOR domain-containing protein" evidence="1">
    <location>
        <begin position="23"/>
        <end position="400"/>
    </location>
</feature>
<dbReference type="InterPro" id="IPR050767">
    <property type="entry name" value="Sel1_AlgK"/>
</dbReference>
<dbReference type="PANTHER" id="PTHR11102:SF160">
    <property type="entry name" value="ERAD-ASSOCIATED E3 UBIQUITIN-PROTEIN LIGASE COMPONENT HRD3"/>
    <property type="match status" value="1"/>
</dbReference>
<keyword evidence="1" id="KW-0732">Signal</keyword>